<organism evidence="1 2">
    <name type="scientific">Candidatus Schmidhempelia bombi str. Bimp</name>
    <dbReference type="NCBI Taxonomy" id="1387197"/>
    <lineage>
        <taxon>Bacteria</taxon>
        <taxon>Pseudomonadati</taxon>
        <taxon>Pseudomonadota</taxon>
        <taxon>Gammaproteobacteria</taxon>
        <taxon>Orbales</taxon>
        <taxon>Orbaceae</taxon>
        <taxon>Candidatus Schmidhempelia</taxon>
    </lineage>
</organism>
<dbReference type="PANTHER" id="PTHR36931:SF1">
    <property type="entry name" value="UPF0153 PROTEIN YEIW"/>
    <property type="match status" value="1"/>
</dbReference>
<dbReference type="PANTHER" id="PTHR36931">
    <property type="entry name" value="UPF0153 PROTEIN YEIW"/>
    <property type="match status" value="1"/>
</dbReference>
<dbReference type="InterPro" id="IPR005358">
    <property type="entry name" value="Puta_zinc/iron-chelating_dom"/>
</dbReference>
<sequence length="84" mass="9313">MKCRDNCGACCIAPSISSPLPDLPNGKPANMACPHLDDNYRCQLFHHPERPKVCGQLQPNLEMCGTDRTFALRFLADLEQQTAP</sequence>
<keyword evidence="2" id="KW-1185">Reference proteome</keyword>
<dbReference type="EMBL" id="AWGA01000057">
    <property type="protein sequence ID" value="TEA27001.1"/>
    <property type="molecule type" value="Genomic_DNA"/>
</dbReference>
<dbReference type="RefSeq" id="WP_024496167.1">
    <property type="nucleotide sequence ID" value="NZ_AWGA01000057.1"/>
</dbReference>
<dbReference type="Pfam" id="PF03692">
    <property type="entry name" value="CxxCxxCC"/>
    <property type="match status" value="1"/>
</dbReference>
<evidence type="ECO:0000313" key="1">
    <source>
        <dbReference type="EMBL" id="TEA27001.1"/>
    </source>
</evidence>
<reference evidence="1 2" key="1">
    <citation type="journal article" date="2014" name="Appl. Environ. Microbiol.">
        <title>Genomic features of a bumble bee symbiont reflect its host environment.</title>
        <authorList>
            <person name="Martinson V.G."/>
            <person name="Magoc T."/>
            <person name="Koch H."/>
            <person name="Salzberg S.L."/>
            <person name="Moran N.A."/>
        </authorList>
    </citation>
    <scope>NUCLEOTIDE SEQUENCE [LARGE SCALE GENOMIC DNA]</scope>
    <source>
        <strain evidence="1 2">Bimp</strain>
    </source>
</reference>
<gene>
    <name evidence="1" type="ORF">O970_05660</name>
</gene>
<dbReference type="InterPro" id="IPR052572">
    <property type="entry name" value="UPF0153_domain"/>
</dbReference>
<evidence type="ECO:0000313" key="2">
    <source>
        <dbReference type="Proteomes" id="UP000506160"/>
    </source>
</evidence>
<name>A0AB94IC65_9GAMM</name>
<dbReference type="AlphaFoldDB" id="A0AB94IC65"/>
<protein>
    <submittedName>
        <fullName evidence="1">YkgJ family cysteine cluster protein</fullName>
    </submittedName>
</protein>
<proteinExistence type="predicted"/>
<accession>A0AB94IC65</accession>
<dbReference type="Proteomes" id="UP000506160">
    <property type="component" value="Unassembled WGS sequence"/>
</dbReference>
<comment type="caution">
    <text evidence="1">The sequence shown here is derived from an EMBL/GenBank/DDBJ whole genome shotgun (WGS) entry which is preliminary data.</text>
</comment>